<evidence type="ECO:0000256" key="1">
    <source>
        <dbReference type="SAM" id="MobiDB-lite"/>
    </source>
</evidence>
<dbReference type="Proteomes" id="UP001153954">
    <property type="component" value="Unassembled WGS sequence"/>
</dbReference>
<keyword evidence="3" id="KW-1185">Reference proteome</keyword>
<gene>
    <name evidence="2" type="ORF">EEDITHA_LOCUS16941</name>
</gene>
<dbReference type="EMBL" id="CAKOGL010000025">
    <property type="protein sequence ID" value="CAH2102293.1"/>
    <property type="molecule type" value="Genomic_DNA"/>
</dbReference>
<dbReference type="AlphaFoldDB" id="A0AAU9USY9"/>
<name>A0AAU9USY9_EUPED</name>
<comment type="caution">
    <text evidence="2">The sequence shown here is derived from an EMBL/GenBank/DDBJ whole genome shotgun (WGS) entry which is preliminary data.</text>
</comment>
<evidence type="ECO:0000313" key="2">
    <source>
        <dbReference type="EMBL" id="CAH2102293.1"/>
    </source>
</evidence>
<evidence type="ECO:0000313" key="3">
    <source>
        <dbReference type="Proteomes" id="UP001153954"/>
    </source>
</evidence>
<organism evidence="2 3">
    <name type="scientific">Euphydryas editha</name>
    <name type="common">Edith's checkerspot</name>
    <dbReference type="NCBI Taxonomy" id="104508"/>
    <lineage>
        <taxon>Eukaryota</taxon>
        <taxon>Metazoa</taxon>
        <taxon>Ecdysozoa</taxon>
        <taxon>Arthropoda</taxon>
        <taxon>Hexapoda</taxon>
        <taxon>Insecta</taxon>
        <taxon>Pterygota</taxon>
        <taxon>Neoptera</taxon>
        <taxon>Endopterygota</taxon>
        <taxon>Lepidoptera</taxon>
        <taxon>Glossata</taxon>
        <taxon>Ditrysia</taxon>
        <taxon>Papilionoidea</taxon>
        <taxon>Nymphalidae</taxon>
        <taxon>Nymphalinae</taxon>
        <taxon>Euphydryas</taxon>
    </lineage>
</organism>
<reference evidence="2" key="1">
    <citation type="submission" date="2022-03" db="EMBL/GenBank/DDBJ databases">
        <authorList>
            <person name="Tunstrom K."/>
        </authorList>
    </citation>
    <scope>NUCLEOTIDE SEQUENCE</scope>
</reference>
<protein>
    <submittedName>
        <fullName evidence="2">Uncharacterized protein</fullName>
    </submittedName>
</protein>
<sequence length="134" mass="14777">MLISLPLKLGIDADIWSGKKTKLLGCDVSLDKLGSPNSFRYLYYPIPIACRRFAGTHSYDRIALLLESNHTEFDLDCQKVLTTVTDSVSNIVKAFKEFGLEEESCNFADVESESEGGKSISVVRQESSTSSSTN</sequence>
<accession>A0AAU9USY9</accession>
<feature type="region of interest" description="Disordered" evidence="1">
    <location>
        <begin position="110"/>
        <end position="134"/>
    </location>
</feature>
<proteinExistence type="predicted"/>